<evidence type="ECO:0000256" key="1">
    <source>
        <dbReference type="SAM" id="Phobius"/>
    </source>
</evidence>
<dbReference type="PANTHER" id="PTHR34821">
    <property type="entry name" value="INNER MEMBRANE PROTEIN YDCZ"/>
    <property type="match status" value="1"/>
</dbReference>
<dbReference type="OrthoDB" id="7864805at2"/>
<sequence>MVFLLLVAAGGALVLQNLAMSAIAARASSLLIPLLLNSITGLCLFLGLLLWQAGPAGLKELAQVADWRAFLPGLLGSFFVLASLMGYQRLGAASTIALLIASQLACGLLADAVRFGPASLKPMTLFGALLLAAGAALVVSRAGR</sequence>
<dbReference type="Proteomes" id="UP000186143">
    <property type="component" value="Unassembled WGS sequence"/>
</dbReference>
<keyword evidence="1" id="KW-1133">Transmembrane helix</keyword>
<dbReference type="RefSeq" id="WP_075637106.1">
    <property type="nucleotide sequence ID" value="NZ_MKIO01000042.1"/>
</dbReference>
<dbReference type="GO" id="GO:0005886">
    <property type="term" value="C:plasma membrane"/>
    <property type="evidence" value="ECO:0007669"/>
    <property type="project" value="TreeGrafter"/>
</dbReference>
<feature type="transmembrane region" description="Helical" evidence="1">
    <location>
        <begin position="34"/>
        <end position="53"/>
    </location>
</feature>
<proteinExistence type="predicted"/>
<dbReference type="EMBL" id="MKIO01000042">
    <property type="protein sequence ID" value="OLP52829.1"/>
    <property type="molecule type" value="Genomic_DNA"/>
</dbReference>
<dbReference type="AlphaFoldDB" id="A0A1Q9AD58"/>
<keyword evidence="1" id="KW-0472">Membrane</keyword>
<feature type="transmembrane region" description="Helical" evidence="1">
    <location>
        <begin position="125"/>
        <end position="143"/>
    </location>
</feature>
<feature type="transmembrane region" description="Helical" evidence="1">
    <location>
        <begin position="93"/>
        <end position="113"/>
    </location>
</feature>
<organism evidence="2 3">
    <name type="scientific">Xaviernesmea rhizosphaerae</name>
    <dbReference type="NCBI Taxonomy" id="1672749"/>
    <lineage>
        <taxon>Bacteria</taxon>
        <taxon>Pseudomonadati</taxon>
        <taxon>Pseudomonadota</taxon>
        <taxon>Alphaproteobacteria</taxon>
        <taxon>Hyphomicrobiales</taxon>
        <taxon>Rhizobiaceae</taxon>
        <taxon>Rhizobium/Agrobacterium group</taxon>
        <taxon>Xaviernesmea</taxon>
    </lineage>
</organism>
<feature type="transmembrane region" description="Helical" evidence="1">
    <location>
        <begin position="65"/>
        <end position="87"/>
    </location>
</feature>
<dbReference type="PANTHER" id="PTHR34821:SF2">
    <property type="entry name" value="INNER MEMBRANE PROTEIN YDCZ"/>
    <property type="match status" value="1"/>
</dbReference>
<accession>A0A1Q9AD58</accession>
<dbReference type="InterPro" id="IPR006750">
    <property type="entry name" value="YdcZ"/>
</dbReference>
<name>A0A1Q9AD58_9HYPH</name>
<keyword evidence="1" id="KW-0812">Transmembrane</keyword>
<protein>
    <recommendedName>
        <fullName evidence="4">DMT family transporter</fullName>
    </recommendedName>
</protein>
<comment type="caution">
    <text evidence="2">The sequence shown here is derived from an EMBL/GenBank/DDBJ whole genome shotgun (WGS) entry which is preliminary data.</text>
</comment>
<evidence type="ECO:0008006" key="4">
    <source>
        <dbReference type="Google" id="ProtNLM"/>
    </source>
</evidence>
<gene>
    <name evidence="2" type="ORF">BJF92_07580</name>
</gene>
<evidence type="ECO:0000313" key="3">
    <source>
        <dbReference type="Proteomes" id="UP000186143"/>
    </source>
</evidence>
<dbReference type="STRING" id="1672749.BJF92_07580"/>
<dbReference type="Pfam" id="PF04657">
    <property type="entry name" value="DMT_YdcZ"/>
    <property type="match status" value="1"/>
</dbReference>
<reference evidence="2 3" key="1">
    <citation type="submission" date="2016-09" db="EMBL/GenBank/DDBJ databases">
        <title>Rhizobium sp. nov., a novel species isolated from the rice rhizosphere.</title>
        <authorList>
            <person name="Zhao J."/>
            <person name="Zhang X."/>
        </authorList>
    </citation>
    <scope>NUCLEOTIDE SEQUENCE [LARGE SCALE GENOMIC DNA]</scope>
    <source>
        <strain evidence="2 3">MH17</strain>
    </source>
</reference>
<evidence type="ECO:0000313" key="2">
    <source>
        <dbReference type="EMBL" id="OLP52829.1"/>
    </source>
</evidence>